<proteinExistence type="predicted"/>
<evidence type="ECO:0008006" key="3">
    <source>
        <dbReference type="Google" id="ProtNLM"/>
    </source>
</evidence>
<reference evidence="1 2" key="1">
    <citation type="submission" date="2018-04" db="EMBL/GenBank/DDBJ databases">
        <title>Genomic Encyclopedia of Type Strains, Phase IV (KMG-IV): sequencing the most valuable type-strain genomes for metagenomic binning, comparative biology and taxonomic classification.</title>
        <authorList>
            <person name="Goeker M."/>
        </authorList>
    </citation>
    <scope>NUCLEOTIDE SEQUENCE [LARGE SCALE GENOMIC DNA]</scope>
    <source>
        <strain evidence="1 2">DSM 45771</strain>
    </source>
</reference>
<dbReference type="OrthoDB" id="530515at2"/>
<name>A0A2U1FBM9_9PSEU</name>
<dbReference type="Proteomes" id="UP000245639">
    <property type="component" value="Unassembled WGS sequence"/>
</dbReference>
<sequence length="125" mass="13846">MAVQLRITADGLVVRFTGSDRVWACSRGVYLPLSRVLLARPMARRDAVSASPRVHLPGVSVPRVLRAGSFGVGERRQLWAVRGATRLLAIYLRGDPYHRVVVEVPDPEETSRTINEALPPRRLPA</sequence>
<dbReference type="EMBL" id="QEKW01000006">
    <property type="protein sequence ID" value="PVZ09578.1"/>
    <property type="molecule type" value="Genomic_DNA"/>
</dbReference>
<dbReference type="RefSeq" id="WP_116708755.1">
    <property type="nucleotide sequence ID" value="NZ_QEKW01000006.1"/>
</dbReference>
<comment type="caution">
    <text evidence="1">The sequence shown here is derived from an EMBL/GenBank/DDBJ whole genome shotgun (WGS) entry which is preliminary data.</text>
</comment>
<protein>
    <recommendedName>
        <fullName evidence="3">PH (Pleckstrin Homology) domain-containing protein</fullName>
    </recommendedName>
</protein>
<organism evidence="1 2">
    <name type="scientific">Actinomycetospora cinnamomea</name>
    <dbReference type="NCBI Taxonomy" id="663609"/>
    <lineage>
        <taxon>Bacteria</taxon>
        <taxon>Bacillati</taxon>
        <taxon>Actinomycetota</taxon>
        <taxon>Actinomycetes</taxon>
        <taxon>Pseudonocardiales</taxon>
        <taxon>Pseudonocardiaceae</taxon>
        <taxon>Actinomycetospora</taxon>
    </lineage>
</organism>
<keyword evidence="2" id="KW-1185">Reference proteome</keyword>
<dbReference type="AlphaFoldDB" id="A0A2U1FBM9"/>
<accession>A0A2U1FBM9</accession>
<evidence type="ECO:0000313" key="2">
    <source>
        <dbReference type="Proteomes" id="UP000245639"/>
    </source>
</evidence>
<evidence type="ECO:0000313" key="1">
    <source>
        <dbReference type="EMBL" id="PVZ09578.1"/>
    </source>
</evidence>
<gene>
    <name evidence="1" type="ORF">C8D89_106242</name>
</gene>